<dbReference type="EMBL" id="BMZS01000001">
    <property type="protein sequence ID" value="GHD41441.1"/>
    <property type="molecule type" value="Genomic_DNA"/>
</dbReference>
<organism evidence="1 2">
    <name type="scientific">Thalassobaculum fulvum</name>
    <dbReference type="NCBI Taxonomy" id="1633335"/>
    <lineage>
        <taxon>Bacteria</taxon>
        <taxon>Pseudomonadati</taxon>
        <taxon>Pseudomonadota</taxon>
        <taxon>Alphaproteobacteria</taxon>
        <taxon>Rhodospirillales</taxon>
        <taxon>Thalassobaculaceae</taxon>
        <taxon>Thalassobaculum</taxon>
    </lineage>
</organism>
<dbReference type="AlphaFoldDB" id="A0A919CN24"/>
<dbReference type="Proteomes" id="UP000630353">
    <property type="component" value="Unassembled WGS sequence"/>
</dbReference>
<accession>A0A919CN24</accession>
<name>A0A919CN24_9PROT</name>
<sequence>MVTDKALALLTQSVADIVGDETKIATALSRAIHSGSPMDMLMAQASFDDLDSTVRRQIQGYALKLAGGTMH</sequence>
<gene>
    <name evidence="1" type="ORF">GCM10017083_05890</name>
</gene>
<reference evidence="1" key="1">
    <citation type="journal article" date="2014" name="Int. J. Syst. Evol. Microbiol.">
        <title>Complete genome sequence of Corynebacterium casei LMG S-19264T (=DSM 44701T), isolated from a smear-ripened cheese.</title>
        <authorList>
            <consortium name="US DOE Joint Genome Institute (JGI-PGF)"/>
            <person name="Walter F."/>
            <person name="Albersmeier A."/>
            <person name="Kalinowski J."/>
            <person name="Ruckert C."/>
        </authorList>
    </citation>
    <scope>NUCLEOTIDE SEQUENCE</scope>
    <source>
        <strain evidence="1">KCTC 42651</strain>
    </source>
</reference>
<comment type="caution">
    <text evidence="1">The sequence shown here is derived from an EMBL/GenBank/DDBJ whole genome shotgun (WGS) entry which is preliminary data.</text>
</comment>
<protein>
    <submittedName>
        <fullName evidence="1">Uncharacterized protein</fullName>
    </submittedName>
</protein>
<evidence type="ECO:0000313" key="2">
    <source>
        <dbReference type="Proteomes" id="UP000630353"/>
    </source>
</evidence>
<reference evidence="1" key="2">
    <citation type="submission" date="2020-09" db="EMBL/GenBank/DDBJ databases">
        <authorList>
            <person name="Sun Q."/>
            <person name="Kim S."/>
        </authorList>
    </citation>
    <scope>NUCLEOTIDE SEQUENCE</scope>
    <source>
        <strain evidence="1">KCTC 42651</strain>
    </source>
</reference>
<proteinExistence type="predicted"/>
<keyword evidence="2" id="KW-1185">Reference proteome</keyword>
<evidence type="ECO:0000313" key="1">
    <source>
        <dbReference type="EMBL" id="GHD41441.1"/>
    </source>
</evidence>